<reference evidence="10" key="3">
    <citation type="submission" date="2025-09" db="UniProtKB">
        <authorList>
            <consortium name="Ensembl"/>
        </authorList>
    </citation>
    <scope>IDENTIFICATION</scope>
</reference>
<dbReference type="GeneTree" id="ENSGT00530000063113"/>
<dbReference type="Proteomes" id="UP001501940">
    <property type="component" value="Chromosome 3"/>
</dbReference>
<evidence type="ECO:0000256" key="7">
    <source>
        <dbReference type="RuleBase" id="RU369013"/>
    </source>
</evidence>
<name>A0AAQ5Z306_AMPOC</name>
<keyword evidence="4 7" id="KW-0931">ER-Golgi transport</keyword>
<proteinExistence type="inferred from homology"/>
<keyword evidence="7" id="KW-0256">Endoplasmic reticulum</keyword>
<dbReference type="GO" id="GO:0005789">
    <property type="term" value="C:endoplasmic reticulum membrane"/>
    <property type="evidence" value="ECO:0007669"/>
    <property type="project" value="UniProtKB-SubCell"/>
</dbReference>
<dbReference type="GO" id="GO:0033116">
    <property type="term" value="C:endoplasmic reticulum-Golgi intermediate compartment membrane"/>
    <property type="evidence" value="ECO:0007669"/>
    <property type="project" value="UniProtKB-SubCell"/>
</dbReference>
<dbReference type="InterPro" id="IPR045888">
    <property type="entry name" value="Erv"/>
</dbReference>
<reference evidence="10 11" key="1">
    <citation type="submission" date="2022-01" db="EMBL/GenBank/DDBJ databases">
        <title>A chromosome-scale genome assembly of the false clownfish, Amphiprion ocellaris.</title>
        <authorList>
            <person name="Ryu T."/>
        </authorList>
    </citation>
    <scope>NUCLEOTIDE SEQUENCE [LARGE SCALE GENOMIC DNA]</scope>
</reference>
<evidence type="ECO:0000256" key="2">
    <source>
        <dbReference type="ARBA" id="ARBA00005648"/>
    </source>
</evidence>
<dbReference type="GO" id="GO:0006890">
    <property type="term" value="P:retrograde vesicle-mediated transport, Golgi to endoplasmic reticulum"/>
    <property type="evidence" value="ECO:0007669"/>
    <property type="project" value="TreeGrafter"/>
</dbReference>
<dbReference type="AlphaFoldDB" id="A0AAQ5Z306"/>
<gene>
    <name evidence="10" type="primary">ERGIC2</name>
</gene>
<dbReference type="GO" id="GO:0030134">
    <property type="term" value="C:COPII-coated ER to Golgi transport vesicle"/>
    <property type="evidence" value="ECO:0007669"/>
    <property type="project" value="TreeGrafter"/>
</dbReference>
<keyword evidence="11" id="KW-1185">Reference proteome</keyword>
<keyword evidence="5 7" id="KW-1133">Transmembrane helix</keyword>
<dbReference type="PANTHER" id="PTHR10984:SF30">
    <property type="entry name" value="ENDOPLASMIC RETICULUM-GOLGI INTERMEDIATE COMPARTMENT PROTEIN 2"/>
    <property type="match status" value="1"/>
</dbReference>
<evidence type="ECO:0000256" key="5">
    <source>
        <dbReference type="ARBA" id="ARBA00022989"/>
    </source>
</evidence>
<keyword evidence="7" id="KW-0813">Transport</keyword>
<accession>A0AAQ5Z306</accession>
<comment type="subcellular location">
    <subcellularLocation>
        <location evidence="7">Endoplasmic reticulum membrane</location>
        <topology evidence="7">Multi-pass membrane protein</topology>
    </subcellularLocation>
    <subcellularLocation>
        <location evidence="1 7">Endoplasmic reticulum-Golgi intermediate compartment membrane</location>
        <topology evidence="1 7">Multi-pass membrane protein</topology>
    </subcellularLocation>
    <subcellularLocation>
        <location evidence="7">Golgi apparatus membrane</location>
        <topology evidence="7">Multi-pass membrane protein</topology>
    </subcellularLocation>
</comment>
<dbReference type="PANTHER" id="PTHR10984">
    <property type="entry name" value="ENDOPLASMIC RETICULUM-GOLGI INTERMEDIATE COMPARTMENT PROTEIN"/>
    <property type="match status" value="1"/>
</dbReference>
<evidence type="ECO:0000256" key="6">
    <source>
        <dbReference type="ARBA" id="ARBA00023136"/>
    </source>
</evidence>
<dbReference type="Ensembl" id="ENSAOCT00000059564.1">
    <property type="protein sequence ID" value="ENSAOCP00000060458.1"/>
    <property type="gene ID" value="ENSAOCG00000009809.2"/>
</dbReference>
<evidence type="ECO:0000313" key="10">
    <source>
        <dbReference type="Ensembl" id="ENSAOCP00000060458.1"/>
    </source>
</evidence>
<sequence length="341" mass="38532">MRRLTRKKALTLVKELDAFPKVPESYVESTASGGTVSLIAFTVMAVLAFLEFFVYRNTWMKYEYEVDKDFSSKLKINVDITVAMRCQYIGADVLDLAETMVASDGLKYEPVNFELSPQQRLWQMTLLHIQERLRVEHSLQDLLFKAAIKGSPPMLTADLFILHRSIPHPRGHAHLAALVSHDSFNFSHRIDHLSFGEAIPGIISPLDGTEKVSADSNHMFQYFITIVPTKLNTYKVSAETHQYSVTEQERVINHAAGSHGVSGIFMKYDISSLMVKVTETHMPLWQFLIRLCGIIGGIFSTTGMIHSLVGFLVDVICCRFQMGIYKPLNVSIHFCFIQPVV</sequence>
<dbReference type="InterPro" id="IPR039542">
    <property type="entry name" value="Erv_N"/>
</dbReference>
<evidence type="ECO:0000259" key="9">
    <source>
        <dbReference type="Pfam" id="PF13850"/>
    </source>
</evidence>
<comment type="function">
    <text evidence="7">Plays a role in transport between endoplasmic reticulum and Golgi.</text>
</comment>
<keyword evidence="7" id="KW-0333">Golgi apparatus</keyword>
<organism evidence="10 11">
    <name type="scientific">Amphiprion ocellaris</name>
    <name type="common">Clown anemonefish</name>
    <dbReference type="NCBI Taxonomy" id="80972"/>
    <lineage>
        <taxon>Eukaryota</taxon>
        <taxon>Metazoa</taxon>
        <taxon>Chordata</taxon>
        <taxon>Craniata</taxon>
        <taxon>Vertebrata</taxon>
        <taxon>Euteleostomi</taxon>
        <taxon>Actinopterygii</taxon>
        <taxon>Neopterygii</taxon>
        <taxon>Teleostei</taxon>
        <taxon>Neoteleostei</taxon>
        <taxon>Acanthomorphata</taxon>
        <taxon>Ovalentaria</taxon>
        <taxon>Pomacentridae</taxon>
        <taxon>Amphiprion</taxon>
    </lineage>
</organism>
<comment type="similarity">
    <text evidence="2 7">Belongs to the ERGIC family.</text>
</comment>
<dbReference type="GO" id="GO:0000139">
    <property type="term" value="C:Golgi membrane"/>
    <property type="evidence" value="ECO:0007669"/>
    <property type="project" value="UniProtKB-SubCell"/>
</dbReference>
<evidence type="ECO:0000256" key="4">
    <source>
        <dbReference type="ARBA" id="ARBA00022892"/>
    </source>
</evidence>
<dbReference type="GO" id="GO:0006888">
    <property type="term" value="P:endoplasmic reticulum to Golgi vesicle-mediated transport"/>
    <property type="evidence" value="ECO:0007669"/>
    <property type="project" value="UniProtKB-UniRule"/>
</dbReference>
<feature type="domain" description="Endoplasmic reticulum vesicle transporter N-terminal" evidence="9">
    <location>
        <begin position="13"/>
        <end position="98"/>
    </location>
</feature>
<dbReference type="InterPro" id="IPR012936">
    <property type="entry name" value="Erv_C"/>
</dbReference>
<feature type="transmembrane region" description="Helical" evidence="7">
    <location>
        <begin position="287"/>
        <end position="313"/>
    </location>
</feature>
<reference evidence="10" key="2">
    <citation type="submission" date="2025-08" db="UniProtKB">
        <authorList>
            <consortium name="Ensembl"/>
        </authorList>
    </citation>
    <scope>IDENTIFICATION</scope>
</reference>
<dbReference type="Pfam" id="PF07970">
    <property type="entry name" value="COPIIcoated_ERV"/>
    <property type="match status" value="1"/>
</dbReference>
<evidence type="ECO:0000313" key="11">
    <source>
        <dbReference type="Proteomes" id="UP001501940"/>
    </source>
</evidence>
<keyword evidence="6 7" id="KW-0472">Membrane</keyword>
<feature type="transmembrane region" description="Helical" evidence="7">
    <location>
        <begin position="35"/>
        <end position="55"/>
    </location>
</feature>
<protein>
    <recommendedName>
        <fullName evidence="7">Endoplasmic reticulum-Golgi intermediate compartment protein</fullName>
    </recommendedName>
</protein>
<evidence type="ECO:0000256" key="3">
    <source>
        <dbReference type="ARBA" id="ARBA00022692"/>
    </source>
</evidence>
<evidence type="ECO:0000259" key="8">
    <source>
        <dbReference type="Pfam" id="PF07970"/>
    </source>
</evidence>
<dbReference type="Pfam" id="PF13850">
    <property type="entry name" value="ERGIC_N"/>
    <property type="match status" value="1"/>
</dbReference>
<keyword evidence="3 7" id="KW-0812">Transmembrane</keyword>
<feature type="domain" description="Endoplasmic reticulum vesicle transporter C-terminal" evidence="8">
    <location>
        <begin position="163"/>
        <end position="305"/>
    </location>
</feature>
<evidence type="ECO:0000256" key="1">
    <source>
        <dbReference type="ARBA" id="ARBA00004457"/>
    </source>
</evidence>